<evidence type="ECO:0000313" key="1">
    <source>
        <dbReference type="EMBL" id="EKR65404.1"/>
    </source>
</evidence>
<sequence length="111" mass="13099">MNPTFHYRKKSVKLLLMKKTTIDWPKEFEAFSKSGLSQPQYCKERRLKYTTFRYHWERRLKKQDKDGFVEVPNSVVNVSSAFGPEFLIFKIDSSGKAHLAINLQLGLKQWS</sequence>
<organism evidence="1 2">
    <name type="scientific">Leptospira weilii str. 2006001853</name>
    <dbReference type="NCBI Taxonomy" id="1001589"/>
    <lineage>
        <taxon>Bacteria</taxon>
        <taxon>Pseudomonadati</taxon>
        <taxon>Spirochaetota</taxon>
        <taxon>Spirochaetia</taxon>
        <taxon>Leptospirales</taxon>
        <taxon>Leptospiraceae</taxon>
        <taxon>Leptospira</taxon>
    </lineage>
</organism>
<proteinExistence type="predicted"/>
<evidence type="ECO:0000313" key="2">
    <source>
        <dbReference type="Proteomes" id="UP000001338"/>
    </source>
</evidence>
<dbReference type="EMBL" id="AFLV02000020">
    <property type="protein sequence ID" value="EKR65404.1"/>
    <property type="molecule type" value="Genomic_DNA"/>
</dbReference>
<dbReference type="AlphaFoldDB" id="A0A828Z4Z5"/>
<reference evidence="1 2" key="1">
    <citation type="submission" date="2012-10" db="EMBL/GenBank/DDBJ databases">
        <authorList>
            <person name="Harkins D.M."/>
            <person name="Durkin A.S."/>
            <person name="Brinkac L.M."/>
            <person name="Haft D.H."/>
            <person name="Selengut J.D."/>
            <person name="Sanka R."/>
            <person name="DePew J."/>
            <person name="Purushe J."/>
            <person name="Whelen A.C."/>
            <person name="Vinetz J.M."/>
            <person name="Sutton G.G."/>
            <person name="Nierman W.C."/>
            <person name="Fouts D.E."/>
        </authorList>
    </citation>
    <scope>NUCLEOTIDE SEQUENCE [LARGE SCALE GENOMIC DNA]</scope>
    <source>
        <strain evidence="1 2">2006001853</strain>
    </source>
</reference>
<protein>
    <submittedName>
        <fullName evidence="1">Uncharacterized protein</fullName>
    </submittedName>
</protein>
<name>A0A828Z4Z5_9LEPT</name>
<dbReference type="Proteomes" id="UP000001338">
    <property type="component" value="Unassembled WGS sequence"/>
</dbReference>
<accession>A0A828Z4Z5</accession>
<comment type="caution">
    <text evidence="1">The sequence shown here is derived from an EMBL/GenBank/DDBJ whole genome shotgun (WGS) entry which is preliminary data.</text>
</comment>
<gene>
    <name evidence="1" type="ORF">LEP1GSC036_0199</name>
</gene>
<dbReference type="NCBIfam" id="NF047593">
    <property type="entry name" value="IS66_ISAeme5_TnpA"/>
    <property type="match status" value="1"/>
</dbReference>